<evidence type="ECO:0008006" key="4">
    <source>
        <dbReference type="Google" id="ProtNLM"/>
    </source>
</evidence>
<gene>
    <name evidence="2" type="ORF">FHS89_001920</name>
</gene>
<proteinExistence type="predicted"/>
<evidence type="ECO:0000313" key="2">
    <source>
        <dbReference type="EMBL" id="MBB5515900.1"/>
    </source>
</evidence>
<sequence>MSVSLSRRQILLGAAALSVLPNVALAKDAIFTARRGRLPVGDHFAIRGYDPVAYFDGAAMAGDDAITAEWNGVLWSFSSEANRARFIAEPEAFAPQYGGYCAWAVAQGYTAPIDPEAWRVVDNRLYLNANRSVQQRWEADIPGFIARANENWPGVLN</sequence>
<keyword evidence="3" id="KW-1185">Reference proteome</keyword>
<reference evidence="2 3" key="1">
    <citation type="submission" date="2020-08" db="EMBL/GenBank/DDBJ databases">
        <title>Genomic Encyclopedia of Type Strains, Phase IV (KMG-IV): sequencing the most valuable type-strain genomes for metagenomic binning, comparative biology and taxonomic classification.</title>
        <authorList>
            <person name="Goeker M."/>
        </authorList>
    </citation>
    <scope>NUCLEOTIDE SEQUENCE [LARGE SCALE GENOMIC DNA]</scope>
    <source>
        <strain evidence="2 3">DSM 103377</strain>
    </source>
</reference>
<protein>
    <recommendedName>
        <fullName evidence="4">YHS domain protein</fullName>
    </recommendedName>
</protein>
<feature type="chain" id="PRO_5032407193" description="YHS domain protein" evidence="1">
    <location>
        <begin position="27"/>
        <end position="157"/>
    </location>
</feature>
<feature type="signal peptide" evidence="1">
    <location>
        <begin position="1"/>
        <end position="26"/>
    </location>
</feature>
<dbReference type="Proteomes" id="UP000553766">
    <property type="component" value="Unassembled WGS sequence"/>
</dbReference>
<keyword evidence="1" id="KW-0732">Signal</keyword>
<dbReference type="NCBIfam" id="NF041384">
    <property type="entry name" value="YHS_seleno_dom"/>
    <property type="match status" value="1"/>
</dbReference>
<dbReference type="RefSeq" id="WP_184011003.1">
    <property type="nucleotide sequence ID" value="NZ_JACIJS010000005.1"/>
</dbReference>
<name>A0A840WXK3_9RHOB</name>
<dbReference type="AlphaFoldDB" id="A0A840WXK3"/>
<comment type="caution">
    <text evidence="2">The sequence shown here is derived from an EMBL/GenBank/DDBJ whole genome shotgun (WGS) entry which is preliminary data.</text>
</comment>
<evidence type="ECO:0000256" key="1">
    <source>
        <dbReference type="SAM" id="SignalP"/>
    </source>
</evidence>
<dbReference type="EMBL" id="JACIJS010000005">
    <property type="protein sequence ID" value="MBB5515900.1"/>
    <property type="molecule type" value="Genomic_DNA"/>
</dbReference>
<organism evidence="2 3">
    <name type="scientific">Rubricella aquisinus</name>
    <dbReference type="NCBI Taxonomy" id="2028108"/>
    <lineage>
        <taxon>Bacteria</taxon>
        <taxon>Pseudomonadati</taxon>
        <taxon>Pseudomonadota</taxon>
        <taxon>Alphaproteobacteria</taxon>
        <taxon>Rhodobacterales</taxon>
        <taxon>Paracoccaceae</taxon>
        <taxon>Rubricella</taxon>
    </lineage>
</organism>
<accession>A0A840WXK3</accession>
<evidence type="ECO:0000313" key="3">
    <source>
        <dbReference type="Proteomes" id="UP000553766"/>
    </source>
</evidence>